<protein>
    <submittedName>
        <fullName evidence="1">Uncharacterized protein</fullName>
    </submittedName>
</protein>
<gene>
    <name evidence="1" type="ORF">HPB47_018968</name>
</gene>
<sequence>MGKCRTQKTRKRKFAGNRYTTTRLPTDTDAGISATAKKLGDITKAYKAPLENSTLQGNRIMDIEIVLIAGSNADTNFPLTDSTARVKPATPLIAFQTATSKAASTMAQKSAAVAAKLHWFRLPLSCQLLRSMSKDFSDSEGVAGSERHRGHLHWSPVTSRPPPTIIEPSAPRAPCRSNGGAPRKRQVF</sequence>
<dbReference type="EMBL" id="JABSTQ010000830">
    <property type="protein sequence ID" value="KAG0445170.1"/>
    <property type="molecule type" value="Genomic_DNA"/>
</dbReference>
<name>A0AC60R244_IXOPE</name>
<evidence type="ECO:0000313" key="2">
    <source>
        <dbReference type="Proteomes" id="UP000805193"/>
    </source>
</evidence>
<dbReference type="Proteomes" id="UP000805193">
    <property type="component" value="Unassembled WGS sequence"/>
</dbReference>
<evidence type="ECO:0000313" key="1">
    <source>
        <dbReference type="EMBL" id="KAG0445170.1"/>
    </source>
</evidence>
<proteinExistence type="predicted"/>
<keyword evidence="2" id="KW-1185">Reference proteome</keyword>
<organism evidence="1 2">
    <name type="scientific">Ixodes persulcatus</name>
    <name type="common">Taiga tick</name>
    <dbReference type="NCBI Taxonomy" id="34615"/>
    <lineage>
        <taxon>Eukaryota</taxon>
        <taxon>Metazoa</taxon>
        <taxon>Ecdysozoa</taxon>
        <taxon>Arthropoda</taxon>
        <taxon>Chelicerata</taxon>
        <taxon>Arachnida</taxon>
        <taxon>Acari</taxon>
        <taxon>Parasitiformes</taxon>
        <taxon>Ixodida</taxon>
        <taxon>Ixodoidea</taxon>
        <taxon>Ixodidae</taxon>
        <taxon>Ixodinae</taxon>
        <taxon>Ixodes</taxon>
    </lineage>
</organism>
<reference evidence="1 2" key="1">
    <citation type="journal article" date="2020" name="Cell">
        <title>Large-Scale Comparative Analyses of Tick Genomes Elucidate Their Genetic Diversity and Vector Capacities.</title>
        <authorList>
            <consortium name="Tick Genome and Microbiome Consortium (TIGMIC)"/>
            <person name="Jia N."/>
            <person name="Wang J."/>
            <person name="Shi W."/>
            <person name="Du L."/>
            <person name="Sun Y."/>
            <person name="Zhan W."/>
            <person name="Jiang J.F."/>
            <person name="Wang Q."/>
            <person name="Zhang B."/>
            <person name="Ji P."/>
            <person name="Bell-Sakyi L."/>
            <person name="Cui X.M."/>
            <person name="Yuan T.T."/>
            <person name="Jiang B.G."/>
            <person name="Yang W.F."/>
            <person name="Lam T.T."/>
            <person name="Chang Q.C."/>
            <person name="Ding S.J."/>
            <person name="Wang X.J."/>
            <person name="Zhu J.G."/>
            <person name="Ruan X.D."/>
            <person name="Zhao L."/>
            <person name="Wei J.T."/>
            <person name="Ye R.Z."/>
            <person name="Que T.C."/>
            <person name="Du C.H."/>
            <person name="Zhou Y.H."/>
            <person name="Cheng J.X."/>
            <person name="Dai P.F."/>
            <person name="Guo W.B."/>
            <person name="Han X.H."/>
            <person name="Huang E.J."/>
            <person name="Li L.F."/>
            <person name="Wei W."/>
            <person name="Gao Y.C."/>
            <person name="Liu J.Z."/>
            <person name="Shao H.Z."/>
            <person name="Wang X."/>
            <person name="Wang C.C."/>
            <person name="Yang T.C."/>
            <person name="Huo Q.B."/>
            <person name="Li W."/>
            <person name="Chen H.Y."/>
            <person name="Chen S.E."/>
            <person name="Zhou L.G."/>
            <person name="Ni X.B."/>
            <person name="Tian J.H."/>
            <person name="Sheng Y."/>
            <person name="Liu T."/>
            <person name="Pan Y.S."/>
            <person name="Xia L.Y."/>
            <person name="Li J."/>
            <person name="Zhao F."/>
            <person name="Cao W.C."/>
        </authorList>
    </citation>
    <scope>NUCLEOTIDE SEQUENCE [LARGE SCALE GENOMIC DNA]</scope>
    <source>
        <strain evidence="1">Iper-2018</strain>
    </source>
</reference>
<accession>A0AC60R244</accession>
<comment type="caution">
    <text evidence="1">The sequence shown here is derived from an EMBL/GenBank/DDBJ whole genome shotgun (WGS) entry which is preliminary data.</text>
</comment>